<gene>
    <name evidence="1" type="ORF">H8911_10670</name>
</gene>
<accession>A0ABR7KK97</accession>
<proteinExistence type="predicted"/>
<keyword evidence="2" id="KW-1185">Reference proteome</keyword>
<reference evidence="1 2" key="1">
    <citation type="submission" date="2020-08" db="EMBL/GenBank/DDBJ databases">
        <authorList>
            <person name="Liu C."/>
            <person name="Sun Q."/>
        </authorList>
    </citation>
    <scope>NUCLEOTIDE SEQUENCE [LARGE SCALE GENOMIC DNA]</scope>
    <source>
        <strain evidence="1 2">L34</strain>
    </source>
</reference>
<evidence type="ECO:0000313" key="1">
    <source>
        <dbReference type="EMBL" id="MBC6013155.1"/>
    </source>
</evidence>
<dbReference type="Proteomes" id="UP000649075">
    <property type="component" value="Unassembled WGS sequence"/>
</dbReference>
<sequence length="77" mass="9556">MGTPLYRQEQDLNRQNICINRQNMSNWMIAQMIIWNMYSIRCVTTLKSWRLYIWMKHHFKSLKTVRTVEKRDMCGWE</sequence>
<dbReference type="EMBL" id="JACRWH010000061">
    <property type="protein sequence ID" value="MBC6013155.1"/>
    <property type="molecule type" value="Genomic_DNA"/>
</dbReference>
<name>A0ABR7KK97_9FIRM</name>
<evidence type="ECO:0008006" key="3">
    <source>
        <dbReference type="Google" id="ProtNLM"/>
    </source>
</evidence>
<comment type="caution">
    <text evidence="1">The sequence shown here is derived from an EMBL/GenBank/DDBJ whole genome shotgun (WGS) entry which is preliminary data.</text>
</comment>
<protein>
    <recommendedName>
        <fullName evidence="3">Transposase</fullName>
    </recommendedName>
</protein>
<evidence type="ECO:0000313" key="2">
    <source>
        <dbReference type="Proteomes" id="UP000649075"/>
    </source>
</evidence>
<organism evidence="1 2">
    <name type="scientific">Holdemanella hominis</name>
    <dbReference type="NCBI Taxonomy" id="2764327"/>
    <lineage>
        <taxon>Bacteria</taxon>
        <taxon>Bacillati</taxon>
        <taxon>Bacillota</taxon>
        <taxon>Erysipelotrichia</taxon>
        <taxon>Erysipelotrichales</taxon>
        <taxon>Erysipelotrichaceae</taxon>
        <taxon>Holdemanella</taxon>
    </lineage>
</organism>